<evidence type="ECO:0000256" key="1">
    <source>
        <dbReference type="ARBA" id="ARBA00004123"/>
    </source>
</evidence>
<evidence type="ECO:0000256" key="10">
    <source>
        <dbReference type="ARBA" id="ARBA00031632"/>
    </source>
</evidence>
<keyword evidence="5" id="KW-0963">Cytoplasm</keyword>
<dbReference type="GO" id="GO:0000785">
    <property type="term" value="C:chromatin"/>
    <property type="evidence" value="ECO:0007669"/>
    <property type="project" value="TreeGrafter"/>
</dbReference>
<evidence type="ECO:0000256" key="12">
    <source>
        <dbReference type="SAM" id="MobiDB-lite"/>
    </source>
</evidence>
<dbReference type="EMBL" id="MRZV01000071">
    <property type="protein sequence ID" value="PIK59869.1"/>
    <property type="molecule type" value="Genomic_DNA"/>
</dbReference>
<reference evidence="13 14" key="1">
    <citation type="journal article" date="2017" name="PLoS Biol.">
        <title>The sea cucumber genome provides insights into morphological evolution and visceral regeneration.</title>
        <authorList>
            <person name="Zhang X."/>
            <person name="Sun L."/>
            <person name="Yuan J."/>
            <person name="Sun Y."/>
            <person name="Gao Y."/>
            <person name="Zhang L."/>
            <person name="Li S."/>
            <person name="Dai H."/>
            <person name="Hamel J.F."/>
            <person name="Liu C."/>
            <person name="Yu Y."/>
            <person name="Liu S."/>
            <person name="Lin W."/>
            <person name="Guo K."/>
            <person name="Jin S."/>
            <person name="Xu P."/>
            <person name="Storey K.B."/>
            <person name="Huan P."/>
            <person name="Zhang T."/>
            <person name="Zhou Y."/>
            <person name="Zhang J."/>
            <person name="Lin C."/>
            <person name="Li X."/>
            <person name="Xing L."/>
            <person name="Huo D."/>
            <person name="Sun M."/>
            <person name="Wang L."/>
            <person name="Mercier A."/>
            <person name="Li F."/>
            <person name="Yang H."/>
            <person name="Xiang J."/>
        </authorList>
    </citation>
    <scope>NUCLEOTIDE SEQUENCE [LARGE SCALE GENOMIC DNA]</scope>
    <source>
        <strain evidence="13">Shaxun</strain>
        <tissue evidence="13">Muscle</tissue>
    </source>
</reference>
<organism evidence="13 14">
    <name type="scientific">Stichopus japonicus</name>
    <name type="common">Sea cucumber</name>
    <dbReference type="NCBI Taxonomy" id="307972"/>
    <lineage>
        <taxon>Eukaryota</taxon>
        <taxon>Metazoa</taxon>
        <taxon>Echinodermata</taxon>
        <taxon>Eleutherozoa</taxon>
        <taxon>Echinozoa</taxon>
        <taxon>Holothuroidea</taxon>
        <taxon>Aspidochirotacea</taxon>
        <taxon>Aspidochirotida</taxon>
        <taxon>Stichopodidae</taxon>
        <taxon>Apostichopus</taxon>
    </lineage>
</organism>
<evidence type="ECO:0000256" key="2">
    <source>
        <dbReference type="ARBA" id="ARBA00004496"/>
    </source>
</evidence>
<evidence type="ECO:0000313" key="13">
    <source>
        <dbReference type="EMBL" id="PIK59869.1"/>
    </source>
</evidence>
<evidence type="ECO:0000256" key="5">
    <source>
        <dbReference type="ARBA" id="ARBA00022490"/>
    </source>
</evidence>
<dbReference type="GO" id="GO:0006281">
    <property type="term" value="P:DNA repair"/>
    <property type="evidence" value="ECO:0007669"/>
    <property type="project" value="UniProtKB-KW"/>
</dbReference>
<protein>
    <recommendedName>
        <fullName evidence="4">PCNA-interacting partner</fullName>
    </recommendedName>
    <alternativeName>
        <fullName evidence="10">PARP-1 binding protein</fullName>
    </alternativeName>
    <alternativeName>
        <fullName evidence="11">PARP1-binding protein</fullName>
    </alternativeName>
</protein>
<evidence type="ECO:0000256" key="6">
    <source>
        <dbReference type="ARBA" id="ARBA00022763"/>
    </source>
</evidence>
<sequence length="577" mass="65025">MELSSFLCIIQDGCEEIQNAPLYSVVSTAAKERHQELLTFRSKPNRDNELWRQVTIRQLFLQLYREHKLGGDKTEMFLSHDEHLVAVQLSIAAWNKKMLSVCLLLKLNMSKIPSFLTSFLISFPPDLSKERGTFEADPQTPGSDKRSGCSEHLSRTPGSSSTMHGRVFPATTPKSHQPGMLQMVDSPRTPSTDIAEDTVVDVLSLYDEFIQKCGKVDVLDVFTRVREFFEQNNNELVIFKKEHVLVIDKLPRDQIEREMLKCLVGDDSVCCISTKEIPMEGLCWMKDRLGGCDIVKATVPLSFLWRSTDLAGYLCREPETALSVSSVSETAFSFVFEMRRVKTTSDSYSPLFEHAKALSEFVDIADKLLTITQDIADVDLAARKVLKTLKCTLSKSRTCSLRQASMKIVCEELLEETKHLFEAQIVDLKITPKPVGSGGSMRGQKVLRLFRTLLDVEATNISQNQGQDELVDQQASQGTPVRFPSLLSQFRSPSVQELPPTENVTEAEEKCKTPVSYTKSHYGWVAPSLILADELQPSVHPNISRSHQKNAEVHHRPRSSERSVTTSRLIKSRMKLL</sequence>
<evidence type="ECO:0000256" key="7">
    <source>
        <dbReference type="ARBA" id="ARBA00023125"/>
    </source>
</evidence>
<dbReference type="GO" id="GO:0003677">
    <property type="term" value="F:DNA binding"/>
    <property type="evidence" value="ECO:0007669"/>
    <property type="project" value="UniProtKB-KW"/>
</dbReference>
<comment type="similarity">
    <text evidence="3">Belongs to the PARI family.</text>
</comment>
<keyword evidence="14" id="KW-1185">Reference proteome</keyword>
<comment type="caution">
    <text evidence="13">The sequence shown here is derived from an EMBL/GenBank/DDBJ whole genome shotgun (WGS) entry which is preliminary data.</text>
</comment>
<dbReference type="GO" id="GO:0005737">
    <property type="term" value="C:cytoplasm"/>
    <property type="evidence" value="ECO:0007669"/>
    <property type="project" value="UniProtKB-SubCell"/>
</dbReference>
<dbReference type="GO" id="GO:2000042">
    <property type="term" value="P:negative regulation of double-strand break repair via homologous recombination"/>
    <property type="evidence" value="ECO:0007669"/>
    <property type="project" value="InterPro"/>
</dbReference>
<comment type="subcellular location">
    <subcellularLocation>
        <location evidence="2">Cytoplasm</location>
    </subcellularLocation>
    <subcellularLocation>
        <location evidence="1">Nucleus</location>
    </subcellularLocation>
</comment>
<feature type="compositionally biased region" description="Basic and acidic residues" evidence="12">
    <location>
        <begin position="549"/>
        <end position="561"/>
    </location>
</feature>
<evidence type="ECO:0000256" key="3">
    <source>
        <dbReference type="ARBA" id="ARBA00009135"/>
    </source>
</evidence>
<keyword evidence="6" id="KW-0227">DNA damage</keyword>
<evidence type="ECO:0000256" key="11">
    <source>
        <dbReference type="ARBA" id="ARBA00032731"/>
    </source>
</evidence>
<feature type="compositionally biased region" description="Basic and acidic residues" evidence="12">
    <location>
        <begin position="143"/>
        <end position="154"/>
    </location>
</feature>
<keyword evidence="7" id="KW-0238">DNA-binding</keyword>
<dbReference type="GO" id="GO:0005634">
    <property type="term" value="C:nucleus"/>
    <property type="evidence" value="ECO:0007669"/>
    <property type="project" value="UniProtKB-SubCell"/>
</dbReference>
<proteinExistence type="inferred from homology"/>
<dbReference type="STRING" id="307972.A0A2G8LHY4"/>
<dbReference type="OrthoDB" id="6427080at2759"/>
<dbReference type="InterPro" id="IPR038932">
    <property type="entry name" value="PARPBP"/>
</dbReference>
<gene>
    <name evidence="13" type="ORF">BSL78_03165</name>
</gene>
<evidence type="ECO:0000313" key="14">
    <source>
        <dbReference type="Proteomes" id="UP000230750"/>
    </source>
</evidence>
<keyword evidence="9" id="KW-0539">Nucleus</keyword>
<evidence type="ECO:0000256" key="4">
    <source>
        <dbReference type="ARBA" id="ARBA00014320"/>
    </source>
</evidence>
<evidence type="ECO:0000256" key="8">
    <source>
        <dbReference type="ARBA" id="ARBA00023204"/>
    </source>
</evidence>
<name>A0A2G8LHY4_STIJA</name>
<dbReference type="Proteomes" id="UP000230750">
    <property type="component" value="Unassembled WGS sequence"/>
</dbReference>
<dbReference type="PANTHER" id="PTHR32121:SF0">
    <property type="entry name" value="PCNA-INTERACTING PARTNER"/>
    <property type="match status" value="1"/>
</dbReference>
<evidence type="ECO:0000256" key="9">
    <source>
        <dbReference type="ARBA" id="ARBA00023242"/>
    </source>
</evidence>
<feature type="region of interest" description="Disordered" evidence="12">
    <location>
        <begin position="131"/>
        <end position="191"/>
    </location>
</feature>
<feature type="region of interest" description="Disordered" evidence="12">
    <location>
        <begin position="540"/>
        <end position="569"/>
    </location>
</feature>
<accession>A0A2G8LHY4</accession>
<dbReference type="PANTHER" id="PTHR32121">
    <property type="entry name" value="PCNA-INTERACTING PARTNER"/>
    <property type="match status" value="1"/>
</dbReference>
<dbReference type="AlphaFoldDB" id="A0A2G8LHY4"/>
<keyword evidence="8" id="KW-0234">DNA repair</keyword>